<comment type="caution">
    <text evidence="1">The sequence shown here is derived from an EMBL/GenBank/DDBJ whole genome shotgun (WGS) entry which is preliminary data.</text>
</comment>
<dbReference type="EMBL" id="MU274949">
    <property type="protein sequence ID" value="KAI0084003.1"/>
    <property type="molecule type" value="Genomic_DNA"/>
</dbReference>
<sequence length="314" mass="33078">MHALRLHQNVARAIGGRRLFQTSASRRVVTKFTMPAMSPTMTEGGISSWKKKEGEVFTSGDVLLEIETDKATIDVEAQDDGILGKILVPDGSKGIPIGKPIALIAEEGDDISNLEVPKDDVDTPKSSPPPAPVTEQAPPSGVPDKTTITSSGPSSKPHELPSSSRPLFPSVLRILEENGISDTSKIEGTGVRGMITKGDVLTYLGKASGPLGTFKAALEKEEEQAKKEKSGVKAAPPPPPPLDGPALRRLIASNLAKVSQKPYNPVCAILAPAPTPTFDDIIADYLPPPSATHADSPAPEEPKTSKSHGFEGLL</sequence>
<evidence type="ECO:0000313" key="1">
    <source>
        <dbReference type="EMBL" id="KAI0084003.1"/>
    </source>
</evidence>
<name>A0ACB8TPQ2_9APHY</name>
<evidence type="ECO:0000313" key="2">
    <source>
        <dbReference type="Proteomes" id="UP001055072"/>
    </source>
</evidence>
<proteinExistence type="predicted"/>
<organism evidence="1 2">
    <name type="scientific">Irpex rosettiformis</name>
    <dbReference type="NCBI Taxonomy" id="378272"/>
    <lineage>
        <taxon>Eukaryota</taxon>
        <taxon>Fungi</taxon>
        <taxon>Dikarya</taxon>
        <taxon>Basidiomycota</taxon>
        <taxon>Agaricomycotina</taxon>
        <taxon>Agaricomycetes</taxon>
        <taxon>Polyporales</taxon>
        <taxon>Irpicaceae</taxon>
        <taxon>Irpex</taxon>
    </lineage>
</organism>
<keyword evidence="2" id="KW-1185">Reference proteome</keyword>
<reference evidence="1" key="1">
    <citation type="journal article" date="2021" name="Environ. Microbiol.">
        <title>Gene family expansions and transcriptome signatures uncover fungal adaptations to wood decay.</title>
        <authorList>
            <person name="Hage H."/>
            <person name="Miyauchi S."/>
            <person name="Viragh M."/>
            <person name="Drula E."/>
            <person name="Min B."/>
            <person name="Chaduli D."/>
            <person name="Navarro D."/>
            <person name="Favel A."/>
            <person name="Norest M."/>
            <person name="Lesage-Meessen L."/>
            <person name="Balint B."/>
            <person name="Merenyi Z."/>
            <person name="de Eugenio L."/>
            <person name="Morin E."/>
            <person name="Martinez A.T."/>
            <person name="Baldrian P."/>
            <person name="Stursova M."/>
            <person name="Martinez M.J."/>
            <person name="Novotny C."/>
            <person name="Magnuson J.K."/>
            <person name="Spatafora J.W."/>
            <person name="Maurice S."/>
            <person name="Pangilinan J."/>
            <person name="Andreopoulos W."/>
            <person name="LaButti K."/>
            <person name="Hundley H."/>
            <person name="Na H."/>
            <person name="Kuo A."/>
            <person name="Barry K."/>
            <person name="Lipzen A."/>
            <person name="Henrissat B."/>
            <person name="Riley R."/>
            <person name="Ahrendt S."/>
            <person name="Nagy L.G."/>
            <person name="Grigoriev I.V."/>
            <person name="Martin F."/>
            <person name="Rosso M.N."/>
        </authorList>
    </citation>
    <scope>NUCLEOTIDE SEQUENCE</scope>
    <source>
        <strain evidence="1">CBS 384.51</strain>
    </source>
</reference>
<gene>
    <name evidence="1" type="ORF">BDY19DRAFT_1078477</name>
</gene>
<accession>A0ACB8TPQ2</accession>
<dbReference type="Proteomes" id="UP001055072">
    <property type="component" value="Unassembled WGS sequence"/>
</dbReference>
<protein>
    <submittedName>
        <fullName evidence="1">Single hybrid motif-containing protein</fullName>
    </submittedName>
</protein>